<comment type="caution">
    <text evidence="11">The sequence shown here is derived from an EMBL/GenBank/DDBJ whole genome shotgun (WGS) entry which is preliminary data.</text>
</comment>
<evidence type="ECO:0000256" key="7">
    <source>
        <dbReference type="ARBA" id="ARBA00023136"/>
    </source>
</evidence>
<evidence type="ECO:0000259" key="10">
    <source>
        <dbReference type="PROSITE" id="PS51779"/>
    </source>
</evidence>
<dbReference type="InterPro" id="IPR026579">
    <property type="entry name" value="FtsQ"/>
</dbReference>
<keyword evidence="6 9" id="KW-1133">Transmembrane helix</keyword>
<evidence type="ECO:0000256" key="5">
    <source>
        <dbReference type="ARBA" id="ARBA00022692"/>
    </source>
</evidence>
<keyword evidence="2" id="KW-1003">Cell membrane</keyword>
<keyword evidence="5 9" id="KW-0812">Transmembrane</keyword>
<dbReference type="Proteomes" id="UP001196980">
    <property type="component" value="Unassembled WGS sequence"/>
</dbReference>
<keyword evidence="12" id="KW-1185">Reference proteome</keyword>
<evidence type="ECO:0000256" key="8">
    <source>
        <dbReference type="ARBA" id="ARBA00023306"/>
    </source>
</evidence>
<evidence type="ECO:0000256" key="1">
    <source>
        <dbReference type="ARBA" id="ARBA00004370"/>
    </source>
</evidence>
<accession>A0ABS6RZ89</accession>
<feature type="domain" description="POTRA" evidence="10">
    <location>
        <begin position="54"/>
        <end position="121"/>
    </location>
</feature>
<proteinExistence type="predicted"/>
<keyword evidence="7 9" id="KW-0472">Membrane</keyword>
<name>A0ABS6RZ89_9BACT</name>
<evidence type="ECO:0000256" key="9">
    <source>
        <dbReference type="SAM" id="Phobius"/>
    </source>
</evidence>
<dbReference type="Pfam" id="PF03799">
    <property type="entry name" value="FtsQ_DivIB_C"/>
    <property type="match status" value="1"/>
</dbReference>
<evidence type="ECO:0000313" key="11">
    <source>
        <dbReference type="EMBL" id="MBV6341970.1"/>
    </source>
</evidence>
<organism evidence="11 12">
    <name type="scientific">Candidatus Magnetobacterium casense</name>
    <dbReference type="NCBI Taxonomy" id="1455061"/>
    <lineage>
        <taxon>Bacteria</taxon>
        <taxon>Pseudomonadati</taxon>
        <taxon>Nitrospirota</taxon>
        <taxon>Thermodesulfovibrionia</taxon>
        <taxon>Thermodesulfovibrionales</taxon>
        <taxon>Candidatus Magnetobacteriaceae</taxon>
        <taxon>Candidatus Magnetobacterium</taxon>
    </lineage>
</organism>
<keyword evidence="3" id="KW-0997">Cell inner membrane</keyword>
<feature type="non-terminal residue" evidence="11">
    <location>
        <position position="1"/>
    </location>
</feature>
<reference evidence="11 12" key="1">
    <citation type="journal article" date="2020" name="J Geophys Res Biogeosci">
        <title>Magnetotaxis as an Adaptation to Enable Bacterial Shuttling of Microbial Sulfur and Sulfur Cycling Across Aquatic Oxic#Anoxic Interfaces.</title>
        <authorList>
            <person name="Li J."/>
            <person name="Liu P."/>
            <person name="Wang J."/>
            <person name="Roberts A.P."/>
            <person name="Pan Y."/>
        </authorList>
    </citation>
    <scope>NUCLEOTIDE SEQUENCE [LARGE SCALE GENOMIC DNA]</scope>
    <source>
        <strain evidence="11 12">MYR-1_YQ</strain>
    </source>
</reference>
<dbReference type="Pfam" id="PF08478">
    <property type="entry name" value="POTRA_1"/>
    <property type="match status" value="1"/>
</dbReference>
<evidence type="ECO:0000313" key="12">
    <source>
        <dbReference type="Proteomes" id="UP001196980"/>
    </source>
</evidence>
<dbReference type="PROSITE" id="PS51779">
    <property type="entry name" value="POTRA"/>
    <property type="match status" value="1"/>
</dbReference>
<evidence type="ECO:0000256" key="4">
    <source>
        <dbReference type="ARBA" id="ARBA00022618"/>
    </source>
</evidence>
<evidence type="ECO:0000256" key="2">
    <source>
        <dbReference type="ARBA" id="ARBA00022475"/>
    </source>
</evidence>
<dbReference type="EMBL" id="JABXWD010000176">
    <property type="protein sequence ID" value="MBV6341970.1"/>
    <property type="molecule type" value="Genomic_DNA"/>
</dbReference>
<gene>
    <name evidence="11" type="ORF">HWQ67_10270</name>
</gene>
<protein>
    <submittedName>
        <fullName evidence="11">FtsQ-type POTRA domain-containing protein</fullName>
    </submittedName>
</protein>
<dbReference type="InterPro" id="IPR005548">
    <property type="entry name" value="Cell_div_FtsQ/DivIB_C"/>
</dbReference>
<dbReference type="RefSeq" id="WP_218252600.1">
    <property type="nucleotide sequence ID" value="NZ_JABXWD010000176.1"/>
</dbReference>
<evidence type="ECO:0000256" key="6">
    <source>
        <dbReference type="ARBA" id="ARBA00022989"/>
    </source>
</evidence>
<dbReference type="InterPro" id="IPR034746">
    <property type="entry name" value="POTRA"/>
</dbReference>
<feature type="transmembrane region" description="Helical" evidence="9">
    <location>
        <begin position="25"/>
        <end position="49"/>
    </location>
</feature>
<evidence type="ECO:0000256" key="3">
    <source>
        <dbReference type="ARBA" id="ARBA00022519"/>
    </source>
</evidence>
<dbReference type="PANTHER" id="PTHR35851:SF1">
    <property type="entry name" value="CELL DIVISION PROTEIN FTSQ"/>
    <property type="match status" value="1"/>
</dbReference>
<dbReference type="InterPro" id="IPR013685">
    <property type="entry name" value="POTRA_FtsQ_type"/>
</dbReference>
<comment type="subcellular location">
    <subcellularLocation>
        <location evidence="1">Membrane</location>
    </subcellularLocation>
</comment>
<keyword evidence="8" id="KW-0131">Cell cycle</keyword>
<keyword evidence="4" id="KW-0132">Cell division</keyword>
<sequence length="263" mass="29496">LNYINKKILGRQHLFKKKADKTMSLRLIVAIAAIVILTGCATAGVYMFIKADFLKVKHLHLEGNFHLREADMLRLLNVNGKSLATMDFNNVSRGLFVSPWVRHVTMRKEFPNTLFVRIKEKEPVGLLSEGNDTYLVDNSGQRLEKVELPTSASSDAPGRPSLPVISVDAANHKTYDNALRLIEALGKNSVTQGKSILITGAKPEEIAIRINDTLVLLGSGDYDKKLKNYLQLKDEITGKNIPIEYIDMRFSQRLIVKQARRPS</sequence>
<dbReference type="PANTHER" id="PTHR35851">
    <property type="entry name" value="CELL DIVISION PROTEIN FTSQ"/>
    <property type="match status" value="1"/>
</dbReference>